<keyword evidence="3" id="KW-0328">Glycosyltransferase</keyword>
<dbReference type="RefSeq" id="WP_344246936.1">
    <property type="nucleotide sequence ID" value="NZ_BAAAHH010000054.1"/>
</dbReference>
<dbReference type="PROSITE" id="PS51257">
    <property type="entry name" value="PROKAR_LIPOPROTEIN"/>
    <property type="match status" value="1"/>
</dbReference>
<evidence type="ECO:0000256" key="7">
    <source>
        <dbReference type="ARBA" id="ARBA00023136"/>
    </source>
</evidence>
<evidence type="ECO:0000256" key="4">
    <source>
        <dbReference type="ARBA" id="ARBA00022679"/>
    </source>
</evidence>
<gene>
    <name evidence="10" type="ORF">GCM10009550_73100</name>
</gene>
<organism evidence="10 11">
    <name type="scientific">Actinocorallia libanotica</name>
    <dbReference type="NCBI Taxonomy" id="46162"/>
    <lineage>
        <taxon>Bacteria</taxon>
        <taxon>Bacillati</taxon>
        <taxon>Actinomycetota</taxon>
        <taxon>Actinomycetes</taxon>
        <taxon>Streptosporangiales</taxon>
        <taxon>Thermomonosporaceae</taxon>
        <taxon>Actinocorallia</taxon>
    </lineage>
</organism>
<feature type="transmembrane region" description="Helical" evidence="8">
    <location>
        <begin position="109"/>
        <end position="128"/>
    </location>
</feature>
<dbReference type="PANTHER" id="PTHR33908:SF3">
    <property type="entry name" value="UNDECAPRENYL PHOSPHATE-ALPHA-4-AMINO-4-DEOXY-L-ARABINOSE ARABINOSYL TRANSFERASE"/>
    <property type="match status" value="1"/>
</dbReference>
<feature type="transmembrane region" description="Helical" evidence="8">
    <location>
        <begin position="232"/>
        <end position="255"/>
    </location>
</feature>
<feature type="transmembrane region" description="Helical" evidence="8">
    <location>
        <begin position="193"/>
        <end position="212"/>
    </location>
</feature>
<keyword evidence="4" id="KW-0808">Transferase</keyword>
<feature type="transmembrane region" description="Helical" evidence="8">
    <location>
        <begin position="158"/>
        <end position="181"/>
    </location>
</feature>
<keyword evidence="7 8" id="KW-0472">Membrane</keyword>
<evidence type="ECO:0000259" key="9">
    <source>
        <dbReference type="Pfam" id="PF13231"/>
    </source>
</evidence>
<feature type="transmembrane region" description="Helical" evidence="8">
    <location>
        <begin position="267"/>
        <end position="284"/>
    </location>
</feature>
<dbReference type="InterPro" id="IPR050297">
    <property type="entry name" value="LipidA_mod_glycosyltrf_83"/>
</dbReference>
<feature type="transmembrane region" description="Helical" evidence="8">
    <location>
        <begin position="290"/>
        <end position="309"/>
    </location>
</feature>
<feature type="transmembrane region" description="Helical" evidence="8">
    <location>
        <begin position="316"/>
        <end position="333"/>
    </location>
</feature>
<feature type="transmembrane region" description="Helical" evidence="8">
    <location>
        <begin position="135"/>
        <end position="152"/>
    </location>
</feature>
<keyword evidence="2" id="KW-1003">Cell membrane</keyword>
<dbReference type="EMBL" id="BAAAHH010000054">
    <property type="protein sequence ID" value="GAA0968169.1"/>
    <property type="molecule type" value="Genomic_DNA"/>
</dbReference>
<dbReference type="InterPro" id="IPR038731">
    <property type="entry name" value="RgtA/B/C-like"/>
</dbReference>
<dbReference type="Proteomes" id="UP001500665">
    <property type="component" value="Unassembled WGS sequence"/>
</dbReference>
<keyword evidence="11" id="KW-1185">Reference proteome</keyword>
<evidence type="ECO:0000313" key="11">
    <source>
        <dbReference type="Proteomes" id="UP001500665"/>
    </source>
</evidence>
<keyword evidence="5 8" id="KW-0812">Transmembrane</keyword>
<reference evidence="11" key="1">
    <citation type="journal article" date="2019" name="Int. J. Syst. Evol. Microbiol.">
        <title>The Global Catalogue of Microorganisms (GCM) 10K type strain sequencing project: providing services to taxonomists for standard genome sequencing and annotation.</title>
        <authorList>
            <consortium name="The Broad Institute Genomics Platform"/>
            <consortium name="The Broad Institute Genome Sequencing Center for Infectious Disease"/>
            <person name="Wu L."/>
            <person name="Ma J."/>
        </authorList>
    </citation>
    <scope>NUCLEOTIDE SEQUENCE [LARGE SCALE GENOMIC DNA]</scope>
    <source>
        <strain evidence="11">JCM 10696</strain>
    </source>
</reference>
<evidence type="ECO:0000313" key="10">
    <source>
        <dbReference type="EMBL" id="GAA0968169.1"/>
    </source>
</evidence>
<evidence type="ECO:0000256" key="1">
    <source>
        <dbReference type="ARBA" id="ARBA00004651"/>
    </source>
</evidence>
<protein>
    <submittedName>
        <fullName evidence="10">Glycosyltransferase family 39 protein</fullName>
    </submittedName>
</protein>
<evidence type="ECO:0000256" key="6">
    <source>
        <dbReference type="ARBA" id="ARBA00022989"/>
    </source>
</evidence>
<comment type="subcellular location">
    <subcellularLocation>
        <location evidence="1">Cell membrane</location>
        <topology evidence="1">Multi-pass membrane protein</topology>
    </subcellularLocation>
</comment>
<dbReference type="PANTHER" id="PTHR33908">
    <property type="entry name" value="MANNOSYLTRANSFERASE YKCB-RELATED"/>
    <property type="match status" value="1"/>
</dbReference>
<evidence type="ECO:0000256" key="5">
    <source>
        <dbReference type="ARBA" id="ARBA00022692"/>
    </source>
</evidence>
<evidence type="ECO:0000256" key="8">
    <source>
        <dbReference type="SAM" id="Phobius"/>
    </source>
</evidence>
<evidence type="ECO:0000256" key="2">
    <source>
        <dbReference type="ARBA" id="ARBA00022475"/>
    </source>
</evidence>
<keyword evidence="6 8" id="KW-1133">Transmembrane helix</keyword>
<evidence type="ECO:0000256" key="3">
    <source>
        <dbReference type="ARBA" id="ARBA00022676"/>
    </source>
</evidence>
<proteinExistence type="predicted"/>
<feature type="domain" description="Glycosyltransferase RgtA/B/C/D-like" evidence="9">
    <location>
        <begin position="67"/>
        <end position="174"/>
    </location>
</feature>
<name>A0ABP4CG23_9ACTN</name>
<sequence>MSMRSLLSSRPGPPVLTALAALAVACWGLTAPSFWRDEAVTADLTGRTVPQLLRVLGEIDAVHGFYYLLMWPVTTVFGVSELTLRLPSALAAAAAAGLTTALGRRLGSTRLGVTAGLLVALSPFLSRYAQEARQYTLVAALAVLATWLLVRAEDRRGWAWYAVAVVLLGYTHLFALLLLPAHVIARRDALRPWAVATGAALVPVAGLAVFAQTQRYQVSWIEPVTAKGMLRLAQALGWGPFLAVPAVLLLALALWRYRPAAPLLRVALPWLVLPPVLLVGVSLAGSPYYVQRYLLFCVPAAALLVAAGLETLPWKLAVPLVVAAAAATVPVHLDQRRQDGRVDDLRALAGIVAEHKRPGDALLFTDIRMRPALSVYPGAYRGLDDVMRRATPVASGDLKGREISRTRYAEALAGADRVWLLHNRVPFLPGSDWTAGSKRRVLREAGFEKTRSWRYKGGQIMLYERVPDAGDTADALPKHAVRTDLAG</sequence>
<dbReference type="Pfam" id="PF13231">
    <property type="entry name" value="PMT_2"/>
    <property type="match status" value="1"/>
</dbReference>
<comment type="caution">
    <text evidence="10">The sequence shown here is derived from an EMBL/GenBank/DDBJ whole genome shotgun (WGS) entry which is preliminary data.</text>
</comment>
<accession>A0ABP4CG23</accession>